<dbReference type="Proteomes" id="UP000708208">
    <property type="component" value="Unassembled WGS sequence"/>
</dbReference>
<proteinExistence type="predicted"/>
<gene>
    <name evidence="1" type="ORF">AFUS01_LOCUS14206</name>
</gene>
<sequence length="85" mass="9836">KFEKNSTNPRRRRKSRVQVEKPTLHYEYEVVEQFLEVHKVGADGNLIDFTIDVLHRSIQVKQPLTTKESDLDEINVNEGNNLSGS</sequence>
<organism evidence="1 2">
    <name type="scientific">Allacma fusca</name>
    <dbReference type="NCBI Taxonomy" id="39272"/>
    <lineage>
        <taxon>Eukaryota</taxon>
        <taxon>Metazoa</taxon>
        <taxon>Ecdysozoa</taxon>
        <taxon>Arthropoda</taxon>
        <taxon>Hexapoda</taxon>
        <taxon>Collembola</taxon>
        <taxon>Symphypleona</taxon>
        <taxon>Sminthuridae</taxon>
        <taxon>Allacma</taxon>
    </lineage>
</organism>
<protein>
    <submittedName>
        <fullName evidence="1">Uncharacterized protein</fullName>
    </submittedName>
</protein>
<keyword evidence="2" id="KW-1185">Reference proteome</keyword>
<dbReference type="EMBL" id="CAJVCH010119195">
    <property type="protein sequence ID" value="CAG7725239.1"/>
    <property type="molecule type" value="Genomic_DNA"/>
</dbReference>
<comment type="caution">
    <text evidence="1">The sequence shown here is derived from an EMBL/GenBank/DDBJ whole genome shotgun (WGS) entry which is preliminary data.</text>
</comment>
<accession>A0A8J2NYK1</accession>
<evidence type="ECO:0000313" key="2">
    <source>
        <dbReference type="Proteomes" id="UP000708208"/>
    </source>
</evidence>
<dbReference type="AlphaFoldDB" id="A0A8J2NYK1"/>
<evidence type="ECO:0000313" key="1">
    <source>
        <dbReference type="EMBL" id="CAG7725239.1"/>
    </source>
</evidence>
<reference evidence="1" key="1">
    <citation type="submission" date="2021-06" db="EMBL/GenBank/DDBJ databases">
        <authorList>
            <person name="Hodson N. C."/>
            <person name="Mongue J. A."/>
            <person name="Jaron S. K."/>
        </authorList>
    </citation>
    <scope>NUCLEOTIDE SEQUENCE</scope>
</reference>
<feature type="non-terminal residue" evidence="1">
    <location>
        <position position="1"/>
    </location>
</feature>
<name>A0A8J2NYK1_9HEXA</name>